<dbReference type="EMBL" id="QBIY01011444">
    <property type="protein sequence ID" value="RXN31714.1"/>
    <property type="molecule type" value="Genomic_DNA"/>
</dbReference>
<organism evidence="2 3">
    <name type="scientific">Labeo rohita</name>
    <name type="common">Indian major carp</name>
    <name type="synonym">Cyprinus rohita</name>
    <dbReference type="NCBI Taxonomy" id="84645"/>
    <lineage>
        <taxon>Eukaryota</taxon>
        <taxon>Metazoa</taxon>
        <taxon>Chordata</taxon>
        <taxon>Craniata</taxon>
        <taxon>Vertebrata</taxon>
        <taxon>Euteleostomi</taxon>
        <taxon>Actinopterygii</taxon>
        <taxon>Neopterygii</taxon>
        <taxon>Teleostei</taxon>
        <taxon>Ostariophysi</taxon>
        <taxon>Cypriniformes</taxon>
        <taxon>Cyprinidae</taxon>
        <taxon>Labeoninae</taxon>
        <taxon>Labeonini</taxon>
        <taxon>Labeo</taxon>
    </lineage>
</organism>
<evidence type="ECO:0000313" key="2">
    <source>
        <dbReference type="EMBL" id="RXN31714.1"/>
    </source>
</evidence>
<keyword evidence="3" id="KW-1185">Reference proteome</keyword>
<evidence type="ECO:0000256" key="1">
    <source>
        <dbReference type="SAM" id="MobiDB-lite"/>
    </source>
</evidence>
<comment type="caution">
    <text evidence="2">The sequence shown here is derived from an EMBL/GenBank/DDBJ whole genome shotgun (WGS) entry which is preliminary data.</text>
</comment>
<sequence length="77" mass="8666">MKNTQFAVSRLPSNPLQASEMASRSASTAFVRDREELRIIASMGGEEEGRDIQLNAFICRWQLFKPTAEARSDKSEC</sequence>
<dbReference type="AlphaFoldDB" id="A0A498NJ43"/>
<gene>
    <name evidence="2" type="ORF">ROHU_016831</name>
</gene>
<reference evidence="2 3" key="1">
    <citation type="submission" date="2018-03" db="EMBL/GenBank/DDBJ databases">
        <title>Draft genome sequence of Rohu Carp (Labeo rohita).</title>
        <authorList>
            <person name="Das P."/>
            <person name="Kushwaha B."/>
            <person name="Joshi C.G."/>
            <person name="Kumar D."/>
            <person name="Nagpure N.S."/>
            <person name="Sahoo L."/>
            <person name="Das S.P."/>
            <person name="Bit A."/>
            <person name="Patnaik S."/>
            <person name="Meher P.K."/>
            <person name="Jayasankar P."/>
            <person name="Koringa P.G."/>
            <person name="Patel N.V."/>
            <person name="Hinsu A.T."/>
            <person name="Kumar R."/>
            <person name="Pandey M."/>
            <person name="Agarwal S."/>
            <person name="Srivastava S."/>
            <person name="Singh M."/>
            <person name="Iquebal M.A."/>
            <person name="Jaiswal S."/>
            <person name="Angadi U.B."/>
            <person name="Kumar N."/>
            <person name="Raza M."/>
            <person name="Shah T.M."/>
            <person name="Rai A."/>
            <person name="Jena J.K."/>
        </authorList>
    </citation>
    <scope>NUCLEOTIDE SEQUENCE [LARGE SCALE GENOMIC DNA]</scope>
    <source>
        <strain evidence="2">DASCIFA01</strain>
        <tissue evidence="2">Testis</tissue>
    </source>
</reference>
<evidence type="ECO:0000313" key="3">
    <source>
        <dbReference type="Proteomes" id="UP000290572"/>
    </source>
</evidence>
<proteinExistence type="predicted"/>
<dbReference type="Proteomes" id="UP000290572">
    <property type="component" value="Unassembled WGS sequence"/>
</dbReference>
<name>A0A498NJ43_LABRO</name>
<protein>
    <submittedName>
        <fullName evidence="2">Uncharacterized protein</fullName>
    </submittedName>
</protein>
<accession>A0A498NJ43</accession>
<feature type="region of interest" description="Disordered" evidence="1">
    <location>
        <begin position="1"/>
        <end position="27"/>
    </location>
</feature>